<sequence>NLNPLTRNNWRASLVPAAAVIPAPIAYIKVVAVKKLVVELQIWLGGLLNGVYCLAESYLLVSRRALYWCALGNQDFYLEKIRVFKAGICPNTLAWNNKIGRIVGGIGIESLEVKFLD</sequence>
<feature type="transmembrane region" description="Helical" evidence="1">
    <location>
        <begin position="12"/>
        <end position="30"/>
    </location>
</feature>
<keyword evidence="1" id="KW-0472">Membrane</keyword>
<reference evidence="2 3" key="1">
    <citation type="submission" date="2014-04" db="EMBL/GenBank/DDBJ databases">
        <authorList>
            <consortium name="DOE Joint Genome Institute"/>
            <person name="Kuo A."/>
            <person name="Kohler A."/>
            <person name="Nagy L.G."/>
            <person name="Floudas D."/>
            <person name="Copeland A."/>
            <person name="Barry K.W."/>
            <person name="Cichocki N."/>
            <person name="Veneault-Fourrey C."/>
            <person name="LaButti K."/>
            <person name="Lindquist E.A."/>
            <person name="Lipzen A."/>
            <person name="Lundell T."/>
            <person name="Morin E."/>
            <person name="Murat C."/>
            <person name="Sun H."/>
            <person name="Tunlid A."/>
            <person name="Henrissat B."/>
            <person name="Grigoriev I.V."/>
            <person name="Hibbett D.S."/>
            <person name="Martin F."/>
            <person name="Nordberg H.P."/>
            <person name="Cantor M.N."/>
            <person name="Hua S.X."/>
        </authorList>
    </citation>
    <scope>NUCLEOTIDE SEQUENCE [LARGE SCALE GENOMIC DNA]</scope>
    <source>
        <strain evidence="2 3">LaAM-08-1</strain>
    </source>
</reference>
<keyword evidence="1" id="KW-1133">Transmembrane helix</keyword>
<dbReference type="AlphaFoldDB" id="A0A0C9WR35"/>
<reference evidence="3" key="2">
    <citation type="submission" date="2015-01" db="EMBL/GenBank/DDBJ databases">
        <title>Evolutionary Origins and Diversification of the Mycorrhizal Mutualists.</title>
        <authorList>
            <consortium name="DOE Joint Genome Institute"/>
            <consortium name="Mycorrhizal Genomics Consortium"/>
            <person name="Kohler A."/>
            <person name="Kuo A."/>
            <person name="Nagy L.G."/>
            <person name="Floudas D."/>
            <person name="Copeland A."/>
            <person name="Barry K.W."/>
            <person name="Cichocki N."/>
            <person name="Veneault-Fourrey C."/>
            <person name="LaButti K."/>
            <person name="Lindquist E.A."/>
            <person name="Lipzen A."/>
            <person name="Lundell T."/>
            <person name="Morin E."/>
            <person name="Murat C."/>
            <person name="Riley R."/>
            <person name="Ohm R."/>
            <person name="Sun H."/>
            <person name="Tunlid A."/>
            <person name="Henrissat B."/>
            <person name="Grigoriev I.V."/>
            <person name="Hibbett D.S."/>
            <person name="Martin F."/>
        </authorList>
    </citation>
    <scope>NUCLEOTIDE SEQUENCE [LARGE SCALE GENOMIC DNA]</scope>
    <source>
        <strain evidence="3">LaAM-08-1</strain>
    </source>
</reference>
<dbReference type="HOGENOM" id="CLU_2090485_0_0_1"/>
<dbReference type="OrthoDB" id="2414091at2759"/>
<protein>
    <submittedName>
        <fullName evidence="2">Uncharacterized protein</fullName>
    </submittedName>
</protein>
<proteinExistence type="predicted"/>
<keyword evidence="3" id="KW-1185">Reference proteome</keyword>
<name>A0A0C9WR35_9AGAR</name>
<evidence type="ECO:0000313" key="3">
    <source>
        <dbReference type="Proteomes" id="UP000054477"/>
    </source>
</evidence>
<organism evidence="2 3">
    <name type="scientific">Laccaria amethystina LaAM-08-1</name>
    <dbReference type="NCBI Taxonomy" id="1095629"/>
    <lineage>
        <taxon>Eukaryota</taxon>
        <taxon>Fungi</taxon>
        <taxon>Dikarya</taxon>
        <taxon>Basidiomycota</taxon>
        <taxon>Agaricomycotina</taxon>
        <taxon>Agaricomycetes</taxon>
        <taxon>Agaricomycetidae</taxon>
        <taxon>Agaricales</taxon>
        <taxon>Agaricineae</taxon>
        <taxon>Hydnangiaceae</taxon>
        <taxon>Laccaria</taxon>
    </lineage>
</organism>
<gene>
    <name evidence="2" type="ORF">K443DRAFT_377952</name>
</gene>
<evidence type="ECO:0000313" key="2">
    <source>
        <dbReference type="EMBL" id="KIJ93785.1"/>
    </source>
</evidence>
<evidence type="ECO:0000256" key="1">
    <source>
        <dbReference type="SAM" id="Phobius"/>
    </source>
</evidence>
<dbReference type="Proteomes" id="UP000054477">
    <property type="component" value="Unassembled WGS sequence"/>
</dbReference>
<feature type="transmembrane region" description="Helical" evidence="1">
    <location>
        <begin position="42"/>
        <end position="61"/>
    </location>
</feature>
<dbReference type="EMBL" id="KN838824">
    <property type="protein sequence ID" value="KIJ93785.1"/>
    <property type="molecule type" value="Genomic_DNA"/>
</dbReference>
<accession>A0A0C9WR35</accession>
<keyword evidence="1" id="KW-0812">Transmembrane</keyword>
<feature type="non-terminal residue" evidence="2">
    <location>
        <position position="117"/>
    </location>
</feature>